<dbReference type="Gene3D" id="1.20.120.400">
    <property type="entry name" value="Nickel-containing superoxide dismutase"/>
    <property type="match status" value="1"/>
</dbReference>
<comment type="caution">
    <text evidence="1">The sequence shown here is derived from an EMBL/GenBank/DDBJ whole genome shotgun (WGS) entry which is preliminary data.</text>
</comment>
<evidence type="ECO:0000313" key="2">
    <source>
        <dbReference type="Proteomes" id="UP000468735"/>
    </source>
</evidence>
<dbReference type="InterPro" id="IPR014123">
    <property type="entry name" value="Superoxide_dismutase_Ni-type"/>
</dbReference>
<dbReference type="SUPFAM" id="SSF109770">
    <property type="entry name" value="Nickel-containing superoxide dismutase, NiSOD"/>
    <property type="match status" value="1"/>
</dbReference>
<dbReference type="NCBIfam" id="TIGR02753">
    <property type="entry name" value="sodN"/>
    <property type="match status" value="1"/>
</dbReference>
<keyword evidence="1" id="KW-0560">Oxidoreductase</keyword>
<reference evidence="1 2" key="1">
    <citation type="submission" date="2019-09" db="EMBL/GenBank/DDBJ databases">
        <title>Actinomadura physcomitrii sp. nov., a novel actinomycete isolated from moss [Physcomitrium sphaericum (Ludw) Fuernr].</title>
        <authorList>
            <person name="Zhuang X."/>
            <person name="Liu C."/>
        </authorList>
    </citation>
    <scope>NUCLEOTIDE SEQUENCE [LARGE SCALE GENOMIC DNA]</scope>
    <source>
        <strain evidence="1 2">HMC1</strain>
    </source>
</reference>
<proteinExistence type="predicted"/>
<dbReference type="EMBL" id="WBMT01000019">
    <property type="protein sequence ID" value="KAB2343329.1"/>
    <property type="molecule type" value="Genomic_DNA"/>
</dbReference>
<dbReference type="OrthoDB" id="9790847at2"/>
<keyword evidence="2" id="KW-1185">Reference proteome</keyword>
<dbReference type="GO" id="GO:0016151">
    <property type="term" value="F:nickel cation binding"/>
    <property type="evidence" value="ECO:0007669"/>
    <property type="project" value="InterPro"/>
</dbReference>
<dbReference type="GO" id="GO:0004784">
    <property type="term" value="F:superoxide dismutase activity"/>
    <property type="evidence" value="ECO:0007669"/>
    <property type="project" value="UniProtKB-EC"/>
</dbReference>
<gene>
    <name evidence="1" type="primary">sodN</name>
    <name evidence="1" type="ORF">F8566_34900</name>
</gene>
<accession>A0A6H9YFB7</accession>
<organism evidence="1 2">
    <name type="scientific">Actinomadura rudentiformis</name>
    <dbReference type="NCBI Taxonomy" id="359158"/>
    <lineage>
        <taxon>Bacteria</taxon>
        <taxon>Bacillati</taxon>
        <taxon>Actinomycetota</taxon>
        <taxon>Actinomycetes</taxon>
        <taxon>Streptosporangiales</taxon>
        <taxon>Thermomonosporaceae</taxon>
        <taxon>Actinomadura</taxon>
    </lineage>
</organism>
<dbReference type="AlphaFoldDB" id="A0A6H9YFB7"/>
<dbReference type="Proteomes" id="UP000468735">
    <property type="component" value="Unassembled WGS sequence"/>
</dbReference>
<dbReference type="EC" id="1.15.1.1" evidence="1"/>
<dbReference type="Pfam" id="PF09055">
    <property type="entry name" value="Sod_Ni"/>
    <property type="match status" value="1"/>
</dbReference>
<dbReference type="InterPro" id="IPR036502">
    <property type="entry name" value="NiSOD_sf"/>
</dbReference>
<protein>
    <submittedName>
        <fullName evidence="1">Superoxide dismutase, Ni</fullName>
        <ecNumber evidence="1">1.15.1.1</ecNumber>
    </submittedName>
</protein>
<sequence length="143" mass="16341">MIRYEGRETQVLVNLLRPKTTVSAHCDLPCGVYDPAQARIEAESVKAIIEKYAANEDPAFRARAIQIKEQRSELVKEHLWVLWTDYFKPPHFEKYPQLHQLFNEATKLAGASGTKGSLDVKVAEDLLSKIAEIDKIFWETKQA</sequence>
<name>A0A6H9YFB7_9ACTN</name>
<evidence type="ECO:0000313" key="1">
    <source>
        <dbReference type="EMBL" id="KAB2343329.1"/>
    </source>
</evidence>